<dbReference type="EMBL" id="BATA01000023">
    <property type="protein sequence ID" value="GAD52468.1"/>
    <property type="molecule type" value="Genomic_DNA"/>
</dbReference>
<keyword evidence="5" id="KW-1133">Transmembrane helix</keyword>
<dbReference type="GO" id="GO:0016042">
    <property type="term" value="P:lipid catabolic process"/>
    <property type="evidence" value="ECO:0007669"/>
    <property type="project" value="UniProtKB-KW"/>
</dbReference>
<reference evidence="7 8" key="1">
    <citation type="submission" date="2013-09" db="EMBL/GenBank/DDBJ databases">
        <title>Whole genome sequencing of Halarchaeum acidiphilum strain MH1-52-1.</title>
        <authorList>
            <person name="Shimane Y."/>
            <person name="Minegishi H."/>
            <person name="Nishi S."/>
            <person name="Echigo A."/>
            <person name="Shuto A."/>
            <person name="Konishi M."/>
            <person name="Ito T."/>
            <person name="Ohkuma M."/>
            <person name="Ohta Y."/>
            <person name="Nagano Y."/>
            <person name="Tsubouchi T."/>
            <person name="Mori K."/>
            <person name="Usui K."/>
            <person name="Kamekura M."/>
            <person name="Usami R."/>
            <person name="Takaki Y."/>
            <person name="Hatada Y."/>
        </authorList>
    </citation>
    <scope>NUCLEOTIDE SEQUENCE [LARGE SCALE GENOMIC DNA]</scope>
    <source>
        <strain evidence="7 8">JCM 16109</strain>
    </source>
</reference>
<sequence>MTPRTRLAVRIACVLLLVCSALVAGAGADDASGAHASDGTASGANAASGAPRIVALYPNPVARNDAGEFVTLSLPKAVALGTCALADDEASVPLPNVTAGGRVTLSTAPDRTRRLVDGRVLGRSLPTLANAGERLVLVCGGEVVDVASYADAPEGELYENGTWRPLGRTAFPIRSVTDAPTTVFALPDDPGSVTDALRGANRRILLGGYTFTSTRVATLLRDDARRGVRVGVLVEGGPVGGVSSREARVLDSLAATPNVTVTVIDGPYARYPFHHAKYAVIDDAALVTSENWDPSGVGGHATRGWGALVRNATLAADLAAVSRADSGWIDGVPWAKYRRNATFQPPHPANATYPRAFAPLNATADRVSLVVSPENSRRALVGFVRNATDTLDVEQMEFSTDTALWNATIAAAERGVRVRVLLSGAWYAREENAALVARLNDRARRDGLDLRARLADPRGRYGHLHVKGAITDGERVLVGSVNWNANAVTANRETELVIDDPAIGRYYERLFRADWRGGVWTLPLPVLVAALCALGVVVWYLRRAVAFADSETDSETEAGTGAGEKRLGWSGERREDVE</sequence>
<evidence type="ECO:0000313" key="8">
    <source>
        <dbReference type="Proteomes" id="UP000016986"/>
    </source>
</evidence>
<dbReference type="AlphaFoldDB" id="U3ACG7"/>
<dbReference type="PANTHER" id="PTHR43856:SF1">
    <property type="entry name" value="MITOCHONDRIAL CARDIOLIPIN HYDROLASE"/>
    <property type="match status" value="1"/>
</dbReference>
<evidence type="ECO:0000256" key="4">
    <source>
        <dbReference type="SAM" id="MobiDB-lite"/>
    </source>
</evidence>
<dbReference type="InterPro" id="IPR001736">
    <property type="entry name" value="PLipase_D/transphosphatidylase"/>
</dbReference>
<dbReference type="InterPro" id="IPR051406">
    <property type="entry name" value="PLD_domain"/>
</dbReference>
<evidence type="ECO:0000256" key="3">
    <source>
        <dbReference type="ARBA" id="ARBA00023098"/>
    </source>
</evidence>
<dbReference type="InterPro" id="IPR025202">
    <property type="entry name" value="PLD-like_dom"/>
</dbReference>
<dbReference type="OrthoDB" id="31343at2157"/>
<dbReference type="SUPFAM" id="SSF56024">
    <property type="entry name" value="Phospholipase D/nuclease"/>
    <property type="match status" value="2"/>
</dbReference>
<evidence type="ECO:0000313" key="7">
    <source>
        <dbReference type="EMBL" id="GAD52468.1"/>
    </source>
</evidence>
<feature type="domain" description="PLD phosphodiesterase" evidence="6">
    <location>
        <begin position="270"/>
        <end position="296"/>
    </location>
</feature>
<accession>U3ACG7</accession>
<evidence type="ECO:0000256" key="5">
    <source>
        <dbReference type="SAM" id="Phobius"/>
    </source>
</evidence>
<dbReference type="Gene3D" id="3.30.870.10">
    <property type="entry name" value="Endonuclease Chain A"/>
    <property type="match status" value="2"/>
</dbReference>
<dbReference type="PROSITE" id="PS50035">
    <property type="entry name" value="PLD"/>
    <property type="match status" value="2"/>
</dbReference>
<dbReference type="RefSeq" id="WP_021780094.1">
    <property type="nucleotide sequence ID" value="NZ_BATA01000023.1"/>
</dbReference>
<dbReference type="Proteomes" id="UP000016986">
    <property type="component" value="Unassembled WGS sequence"/>
</dbReference>
<feature type="region of interest" description="Disordered" evidence="4">
    <location>
        <begin position="551"/>
        <end position="578"/>
    </location>
</feature>
<keyword evidence="2" id="KW-0442">Lipid degradation</keyword>
<keyword evidence="3" id="KW-0443">Lipid metabolism</keyword>
<dbReference type="Pfam" id="PF13091">
    <property type="entry name" value="PLDc_2"/>
    <property type="match status" value="2"/>
</dbReference>
<keyword evidence="1" id="KW-0378">Hydrolase</keyword>
<keyword evidence="5" id="KW-0812">Transmembrane</keyword>
<proteinExistence type="predicted"/>
<dbReference type="PANTHER" id="PTHR43856">
    <property type="entry name" value="CARDIOLIPIN HYDROLASE"/>
    <property type="match status" value="1"/>
</dbReference>
<evidence type="ECO:0000256" key="2">
    <source>
        <dbReference type="ARBA" id="ARBA00022963"/>
    </source>
</evidence>
<dbReference type="GO" id="GO:0016891">
    <property type="term" value="F:RNA endonuclease activity producing 5'-phosphomonoesters, hydrolytic mechanism"/>
    <property type="evidence" value="ECO:0007669"/>
    <property type="project" value="TreeGrafter"/>
</dbReference>
<name>U3ACG7_9EURY</name>
<dbReference type="eggNOG" id="arCOG02039">
    <property type="taxonomic scope" value="Archaea"/>
</dbReference>
<feature type="domain" description="PLD phosphodiesterase" evidence="6">
    <location>
        <begin position="460"/>
        <end position="487"/>
    </location>
</feature>
<dbReference type="SMART" id="SM00155">
    <property type="entry name" value="PLDc"/>
    <property type="match status" value="2"/>
</dbReference>
<protein>
    <recommendedName>
        <fullName evidence="6">PLD phosphodiesterase domain-containing protein</fullName>
    </recommendedName>
</protein>
<feature type="compositionally biased region" description="Basic and acidic residues" evidence="4">
    <location>
        <begin position="563"/>
        <end position="578"/>
    </location>
</feature>
<dbReference type="CDD" id="cd09128">
    <property type="entry name" value="PLDc_unchar1_2"/>
    <property type="match status" value="1"/>
</dbReference>
<keyword evidence="8" id="KW-1185">Reference proteome</keyword>
<evidence type="ECO:0000256" key="1">
    <source>
        <dbReference type="ARBA" id="ARBA00022801"/>
    </source>
</evidence>
<evidence type="ECO:0000259" key="6">
    <source>
        <dbReference type="PROSITE" id="PS50035"/>
    </source>
</evidence>
<keyword evidence="5" id="KW-0472">Membrane</keyword>
<feature type="transmembrane region" description="Helical" evidence="5">
    <location>
        <begin position="519"/>
        <end position="541"/>
    </location>
</feature>
<gene>
    <name evidence="7" type="ORF">MBEHAL_1228</name>
</gene>
<comment type="caution">
    <text evidence="7">The sequence shown here is derived from an EMBL/GenBank/DDBJ whole genome shotgun (WGS) entry which is preliminary data.</text>
</comment>
<organism evidence="7 8">
    <name type="scientific">Halarchaeum acidiphilum MH1-52-1</name>
    <dbReference type="NCBI Taxonomy" id="1261545"/>
    <lineage>
        <taxon>Archaea</taxon>
        <taxon>Methanobacteriati</taxon>
        <taxon>Methanobacteriota</taxon>
        <taxon>Stenosarchaea group</taxon>
        <taxon>Halobacteria</taxon>
        <taxon>Halobacteriales</taxon>
        <taxon>Halobacteriaceae</taxon>
    </lineage>
</organism>